<accession>A0A917E191</accession>
<sequence>MYTLDEIAKIAGVSASTVSRALSNNKKISSKTIERIQAIAKELNYTPNLSARALTGKGTKLIGLIIPEIKSNYFAQVINHVESRLNAKGYALIVVTSDFDPSKAIGNLELLIGRAVDGVIYGDGFDYEGVNVSKYNQKLKNVINKRNETNDIPIVFLSSAGEDIGQECIMFDDEHGITLMVAYLAELGHKSIGFVGESLSKKARLFPFQRALAKYGIEYNENFVKTDGKERFEEGGYLRMKELIAEGELPTAIFATYDNIAIGVMKALSEEGLKVPEDISIVGFDNIRESQYLTPSLTTIFPPVMEITRRAVDLLIEKIENNESNANVKQHTAAKTILYPELVIRQSTGAPRK</sequence>
<dbReference type="InterPro" id="IPR028082">
    <property type="entry name" value="Peripla_BP_I"/>
</dbReference>
<dbReference type="Proteomes" id="UP000612456">
    <property type="component" value="Unassembled WGS sequence"/>
</dbReference>
<organism evidence="6 7">
    <name type="scientific">Paenibacillus nasutitermitis</name>
    <dbReference type="NCBI Taxonomy" id="1652958"/>
    <lineage>
        <taxon>Bacteria</taxon>
        <taxon>Bacillati</taxon>
        <taxon>Bacillota</taxon>
        <taxon>Bacilli</taxon>
        <taxon>Bacillales</taxon>
        <taxon>Paenibacillaceae</taxon>
        <taxon>Paenibacillus</taxon>
    </lineage>
</organism>
<dbReference type="PROSITE" id="PS50943">
    <property type="entry name" value="HTH_CROC1"/>
    <property type="match status" value="1"/>
</dbReference>
<keyword evidence="2" id="KW-0238">DNA-binding</keyword>
<dbReference type="InterPro" id="IPR010982">
    <property type="entry name" value="Lambda_DNA-bd_dom_sf"/>
</dbReference>
<feature type="domain" description="HTH cro/C1-type" evidence="5">
    <location>
        <begin position="2"/>
        <end position="36"/>
    </location>
</feature>
<dbReference type="EMBL" id="BMHP01000004">
    <property type="protein sequence ID" value="GGD88729.1"/>
    <property type="molecule type" value="Genomic_DNA"/>
</dbReference>
<dbReference type="SUPFAM" id="SSF53822">
    <property type="entry name" value="Periplasmic binding protein-like I"/>
    <property type="match status" value="1"/>
</dbReference>
<proteinExistence type="predicted"/>
<gene>
    <name evidence="6" type="primary">purR</name>
    <name evidence="6" type="ORF">GCM10010911_54150</name>
</gene>
<protein>
    <submittedName>
        <fullName evidence="6">HTH-type transcriptional repressor PurR</fullName>
    </submittedName>
</protein>
<reference evidence="6" key="1">
    <citation type="journal article" date="2014" name="Int. J. Syst. Evol. Microbiol.">
        <title>Complete genome sequence of Corynebacterium casei LMG S-19264T (=DSM 44701T), isolated from a smear-ripened cheese.</title>
        <authorList>
            <consortium name="US DOE Joint Genome Institute (JGI-PGF)"/>
            <person name="Walter F."/>
            <person name="Albersmeier A."/>
            <person name="Kalinowski J."/>
            <person name="Ruckert C."/>
        </authorList>
    </citation>
    <scope>NUCLEOTIDE SEQUENCE</scope>
    <source>
        <strain evidence="6">CGMCC 1.15178</strain>
    </source>
</reference>
<dbReference type="Gene3D" id="3.40.50.2300">
    <property type="match status" value="2"/>
</dbReference>
<feature type="domain" description="HTH lacI-type" evidence="4">
    <location>
        <begin position="2"/>
        <end position="56"/>
    </location>
</feature>
<dbReference type="Gene3D" id="1.10.260.40">
    <property type="entry name" value="lambda repressor-like DNA-binding domains"/>
    <property type="match status" value="1"/>
</dbReference>
<dbReference type="AlphaFoldDB" id="A0A917E191"/>
<dbReference type="InterPro" id="IPR000843">
    <property type="entry name" value="HTH_LacI"/>
</dbReference>
<evidence type="ECO:0000313" key="7">
    <source>
        <dbReference type="Proteomes" id="UP000612456"/>
    </source>
</evidence>
<keyword evidence="7" id="KW-1185">Reference proteome</keyword>
<dbReference type="RefSeq" id="WP_188996914.1">
    <property type="nucleotide sequence ID" value="NZ_BMHP01000004.1"/>
</dbReference>
<dbReference type="PANTHER" id="PTHR30146">
    <property type="entry name" value="LACI-RELATED TRANSCRIPTIONAL REPRESSOR"/>
    <property type="match status" value="1"/>
</dbReference>
<dbReference type="SMART" id="SM00354">
    <property type="entry name" value="HTH_LACI"/>
    <property type="match status" value="1"/>
</dbReference>
<reference evidence="6" key="2">
    <citation type="submission" date="2020-09" db="EMBL/GenBank/DDBJ databases">
        <authorList>
            <person name="Sun Q."/>
            <person name="Zhou Y."/>
        </authorList>
    </citation>
    <scope>NUCLEOTIDE SEQUENCE</scope>
    <source>
        <strain evidence="6">CGMCC 1.15178</strain>
    </source>
</reference>
<dbReference type="CDD" id="cd06267">
    <property type="entry name" value="PBP1_LacI_sugar_binding-like"/>
    <property type="match status" value="1"/>
</dbReference>
<dbReference type="GO" id="GO:0000976">
    <property type="term" value="F:transcription cis-regulatory region binding"/>
    <property type="evidence" value="ECO:0007669"/>
    <property type="project" value="TreeGrafter"/>
</dbReference>
<dbReference type="PROSITE" id="PS50932">
    <property type="entry name" value="HTH_LACI_2"/>
    <property type="match status" value="1"/>
</dbReference>
<dbReference type="PROSITE" id="PS00356">
    <property type="entry name" value="HTH_LACI_1"/>
    <property type="match status" value="1"/>
</dbReference>
<evidence type="ECO:0000259" key="5">
    <source>
        <dbReference type="PROSITE" id="PS50943"/>
    </source>
</evidence>
<comment type="caution">
    <text evidence="6">The sequence shown here is derived from an EMBL/GenBank/DDBJ whole genome shotgun (WGS) entry which is preliminary data.</text>
</comment>
<dbReference type="Pfam" id="PF00356">
    <property type="entry name" value="LacI"/>
    <property type="match status" value="1"/>
</dbReference>
<dbReference type="GO" id="GO:0003700">
    <property type="term" value="F:DNA-binding transcription factor activity"/>
    <property type="evidence" value="ECO:0007669"/>
    <property type="project" value="TreeGrafter"/>
</dbReference>
<dbReference type="InterPro" id="IPR046335">
    <property type="entry name" value="LacI/GalR-like_sensor"/>
</dbReference>
<name>A0A917E191_9BACL</name>
<dbReference type="InterPro" id="IPR001387">
    <property type="entry name" value="Cro/C1-type_HTH"/>
</dbReference>
<evidence type="ECO:0000256" key="1">
    <source>
        <dbReference type="ARBA" id="ARBA00023015"/>
    </source>
</evidence>
<keyword evidence="3" id="KW-0804">Transcription</keyword>
<evidence type="ECO:0000256" key="3">
    <source>
        <dbReference type="ARBA" id="ARBA00023163"/>
    </source>
</evidence>
<evidence type="ECO:0000256" key="2">
    <source>
        <dbReference type="ARBA" id="ARBA00023125"/>
    </source>
</evidence>
<dbReference type="PANTHER" id="PTHR30146:SF109">
    <property type="entry name" value="HTH-TYPE TRANSCRIPTIONAL REGULATOR GALS"/>
    <property type="match status" value="1"/>
</dbReference>
<dbReference type="Pfam" id="PF13377">
    <property type="entry name" value="Peripla_BP_3"/>
    <property type="match status" value="1"/>
</dbReference>
<dbReference type="SUPFAM" id="SSF47413">
    <property type="entry name" value="lambda repressor-like DNA-binding domains"/>
    <property type="match status" value="1"/>
</dbReference>
<dbReference type="CDD" id="cd01392">
    <property type="entry name" value="HTH_LacI"/>
    <property type="match status" value="1"/>
</dbReference>
<evidence type="ECO:0000259" key="4">
    <source>
        <dbReference type="PROSITE" id="PS50932"/>
    </source>
</evidence>
<keyword evidence="1" id="KW-0805">Transcription regulation</keyword>
<evidence type="ECO:0000313" key="6">
    <source>
        <dbReference type="EMBL" id="GGD88729.1"/>
    </source>
</evidence>